<dbReference type="InterPro" id="IPR043426">
    <property type="entry name" value="MltB-like"/>
</dbReference>
<evidence type="ECO:0000313" key="3">
    <source>
        <dbReference type="Proteomes" id="UP000019141"/>
    </source>
</evidence>
<protein>
    <submittedName>
        <fullName evidence="2">Lytic transglycosylase</fullName>
    </submittedName>
</protein>
<dbReference type="Pfam" id="PF13406">
    <property type="entry name" value="SLT_2"/>
    <property type="match status" value="1"/>
</dbReference>
<sequence>MTRPFKLRALLIPGRMGHCLLYVILIFLVAATWAVAQNGSANFPASWLDALRADARKRGISTHTLDAVLQDIKPIPRVIELDRRQPEGRLTFAEYLNLVVPPSRVQRGRNLLAQHKALLDDVSAKYGVPASVIVALWGVESDYGRRTGGFPVIGALATLAYDGRRGAYFRGELLNALQILQEGHITPAQMTGSWAGAMGQSQFMPSSFLSRAVDHDGDGRRDIWTTHADVFASAANYLKRAGWRKGQLWGRRVILPPDFDADLISLKVVKQLADWQALGVRNAKGQALPKAAFPASVVAPDGPEGQTFIVYHNFRVFLKWNRSTYFGTAVGLLSDQIGTP</sequence>
<keyword evidence="3" id="KW-1185">Reference proteome</keyword>
<dbReference type="InterPro" id="IPR031304">
    <property type="entry name" value="SLT_2"/>
</dbReference>
<dbReference type="HOGENOM" id="CLU_035402_0_2_7"/>
<dbReference type="GO" id="GO:0009253">
    <property type="term" value="P:peptidoglycan catabolic process"/>
    <property type="evidence" value="ECO:0007669"/>
    <property type="project" value="TreeGrafter"/>
</dbReference>
<dbReference type="EMBL" id="AZHW01000649">
    <property type="protein sequence ID" value="ETW97567.1"/>
    <property type="molecule type" value="Genomic_DNA"/>
</dbReference>
<proteinExistence type="predicted"/>
<gene>
    <name evidence="2" type="ORF">ETSY1_22190</name>
</gene>
<reference evidence="2 3" key="1">
    <citation type="journal article" date="2014" name="Nature">
        <title>An environmental bacterial taxon with a large and distinct metabolic repertoire.</title>
        <authorList>
            <person name="Wilson M.C."/>
            <person name="Mori T."/>
            <person name="Ruckert C."/>
            <person name="Uria A.R."/>
            <person name="Helf M.J."/>
            <person name="Takada K."/>
            <person name="Gernert C."/>
            <person name="Steffens U.A."/>
            <person name="Heycke N."/>
            <person name="Schmitt S."/>
            <person name="Rinke C."/>
            <person name="Helfrich E.J."/>
            <person name="Brachmann A.O."/>
            <person name="Gurgui C."/>
            <person name="Wakimoto T."/>
            <person name="Kracht M."/>
            <person name="Crusemann M."/>
            <person name="Hentschel U."/>
            <person name="Abe I."/>
            <person name="Matsunaga S."/>
            <person name="Kalinowski J."/>
            <person name="Takeyama H."/>
            <person name="Piel J."/>
        </authorList>
    </citation>
    <scope>NUCLEOTIDE SEQUENCE [LARGE SCALE GENOMIC DNA]</scope>
    <source>
        <strain evidence="3">TSY1</strain>
    </source>
</reference>
<dbReference type="PATRIC" id="fig|1429438.4.peg.4285"/>
<comment type="caution">
    <text evidence="2">The sequence shown here is derived from an EMBL/GenBank/DDBJ whole genome shotgun (WGS) entry which is preliminary data.</text>
</comment>
<dbReference type="GO" id="GO:0008933">
    <property type="term" value="F:peptidoglycan lytic transglycosylase activity"/>
    <property type="evidence" value="ECO:0007669"/>
    <property type="project" value="TreeGrafter"/>
</dbReference>
<dbReference type="FunFam" id="1.10.8.350:FF:000001">
    <property type="entry name" value="Lytic murein transglycosylase B"/>
    <property type="match status" value="1"/>
</dbReference>
<dbReference type="NCBIfam" id="TIGR02283">
    <property type="entry name" value="MltB_2"/>
    <property type="match status" value="1"/>
</dbReference>
<dbReference type="Proteomes" id="UP000019141">
    <property type="component" value="Unassembled WGS sequence"/>
</dbReference>
<accession>W4LHV7</accession>
<dbReference type="Gene3D" id="1.10.530.10">
    <property type="match status" value="1"/>
</dbReference>
<dbReference type="AlphaFoldDB" id="W4LHV7"/>
<evidence type="ECO:0000259" key="1">
    <source>
        <dbReference type="Pfam" id="PF13406"/>
    </source>
</evidence>
<feature type="domain" description="Transglycosylase SLT" evidence="1">
    <location>
        <begin position="46"/>
        <end position="335"/>
    </location>
</feature>
<dbReference type="PANTHER" id="PTHR30163:SF8">
    <property type="entry name" value="LYTIC MUREIN TRANSGLYCOSYLASE"/>
    <property type="match status" value="1"/>
</dbReference>
<dbReference type="PANTHER" id="PTHR30163">
    <property type="entry name" value="MEMBRANE-BOUND LYTIC MUREIN TRANSGLYCOSYLASE B"/>
    <property type="match status" value="1"/>
</dbReference>
<dbReference type="SUPFAM" id="SSF53955">
    <property type="entry name" value="Lysozyme-like"/>
    <property type="match status" value="1"/>
</dbReference>
<organism evidence="2 3">
    <name type="scientific">Entotheonella factor</name>
    <dbReference type="NCBI Taxonomy" id="1429438"/>
    <lineage>
        <taxon>Bacteria</taxon>
        <taxon>Pseudomonadati</taxon>
        <taxon>Nitrospinota/Tectimicrobiota group</taxon>
        <taxon>Candidatus Tectimicrobiota</taxon>
        <taxon>Candidatus Entotheonellia</taxon>
        <taxon>Candidatus Entotheonellales</taxon>
        <taxon>Candidatus Entotheonellaceae</taxon>
        <taxon>Candidatus Entotheonella</taxon>
    </lineage>
</organism>
<dbReference type="CDD" id="cd13399">
    <property type="entry name" value="Slt35-like"/>
    <property type="match status" value="1"/>
</dbReference>
<dbReference type="InterPro" id="IPR011970">
    <property type="entry name" value="MltB_2"/>
</dbReference>
<name>W4LHV7_ENTF1</name>
<dbReference type="Gene3D" id="1.10.8.350">
    <property type="entry name" value="Bacterial muramidase"/>
    <property type="match status" value="1"/>
</dbReference>
<dbReference type="InterPro" id="IPR023346">
    <property type="entry name" value="Lysozyme-like_dom_sf"/>
</dbReference>
<evidence type="ECO:0000313" key="2">
    <source>
        <dbReference type="EMBL" id="ETW97567.1"/>
    </source>
</evidence>